<evidence type="ECO:0000313" key="2">
    <source>
        <dbReference type="Proteomes" id="UP000242003"/>
    </source>
</evidence>
<protein>
    <submittedName>
        <fullName evidence="1">Uncharacterized protein</fullName>
    </submittedName>
</protein>
<reference evidence="1 2" key="1">
    <citation type="submission" date="2017-12" db="EMBL/GenBank/DDBJ databases">
        <title>Complete genome sequence of Ralstonia solanacearum infecting bacteriophage RS-IDN-P1 isolated from eggplant soil in Indonesia.</title>
        <authorList>
            <person name="Addy H.S."/>
            <person name="Farid M.M."/>
            <person name="Ahmad A.A."/>
            <person name="Huang Q."/>
        </authorList>
    </citation>
    <scope>NUCLEOTIDE SEQUENCE [LARGE SCALE GENOMIC DNA]</scope>
</reference>
<evidence type="ECO:0000313" key="1">
    <source>
        <dbReference type="EMBL" id="AUG85413.1"/>
    </source>
</evidence>
<accession>A0A2P0VPF0</accession>
<organism evidence="1 2">
    <name type="scientific">Ralstonia phage RsoP1IDN</name>
    <dbReference type="NCBI Taxonomy" id="2060091"/>
    <lineage>
        <taxon>Viruses</taxon>
        <taxon>Duplodnaviria</taxon>
        <taxon>Heunggongvirae</taxon>
        <taxon>Uroviricota</taxon>
        <taxon>Caudoviricetes</taxon>
        <taxon>Autographivirales</taxon>
        <taxon>Autonotataviridae</taxon>
        <taxon>Okabevirinae</taxon>
        <taxon>Higashivirus</taxon>
        <taxon>Higashivirus RsoP1IDN</taxon>
    </lineage>
</organism>
<keyword evidence="2" id="KW-1185">Reference proteome</keyword>
<name>A0A2P0VPF0_9CAUD</name>
<gene>
    <name evidence="1" type="ORF">RsoP1IDN_11</name>
</gene>
<dbReference type="EMBL" id="MG652450">
    <property type="protein sequence ID" value="AUG85413.1"/>
    <property type="molecule type" value="Genomic_DNA"/>
</dbReference>
<dbReference type="Proteomes" id="UP000242003">
    <property type="component" value="Segment"/>
</dbReference>
<proteinExistence type="predicted"/>
<sequence length="57" mass="6458">MFIFTMFYIMNGATYMAVVDSIPGMRECVAVGREYIQQAHSYGYPIKAAQCTPQREA</sequence>